<evidence type="ECO:0000256" key="1">
    <source>
        <dbReference type="SAM" id="MobiDB-lite"/>
    </source>
</evidence>
<accession>A0A423SS20</accession>
<proteinExistence type="predicted"/>
<dbReference type="EMBL" id="QCYY01002863">
    <property type="protein sequence ID" value="ROT67042.1"/>
    <property type="molecule type" value="Genomic_DNA"/>
</dbReference>
<feature type="region of interest" description="Disordered" evidence="1">
    <location>
        <begin position="1"/>
        <end position="53"/>
    </location>
</feature>
<reference evidence="2 3" key="2">
    <citation type="submission" date="2019-01" db="EMBL/GenBank/DDBJ databases">
        <title>The decoding of complex shrimp genome reveals the adaptation for benthos swimmer, frequently molting mechanism and breeding impact on genome.</title>
        <authorList>
            <person name="Sun Y."/>
            <person name="Gao Y."/>
            <person name="Yu Y."/>
        </authorList>
    </citation>
    <scope>NUCLEOTIDE SEQUENCE [LARGE SCALE GENOMIC DNA]</scope>
    <source>
        <tissue evidence="2">Muscle</tissue>
    </source>
</reference>
<evidence type="ECO:0000313" key="2">
    <source>
        <dbReference type="EMBL" id="ROT67042.1"/>
    </source>
</evidence>
<gene>
    <name evidence="2" type="ORF">C7M84_014911</name>
</gene>
<keyword evidence="3" id="KW-1185">Reference proteome</keyword>
<feature type="compositionally biased region" description="Acidic residues" evidence="1">
    <location>
        <begin position="213"/>
        <end position="225"/>
    </location>
</feature>
<feature type="compositionally biased region" description="Basic and acidic residues" evidence="1">
    <location>
        <begin position="243"/>
        <end position="269"/>
    </location>
</feature>
<organism evidence="2 3">
    <name type="scientific">Penaeus vannamei</name>
    <name type="common">Whiteleg shrimp</name>
    <name type="synonym">Litopenaeus vannamei</name>
    <dbReference type="NCBI Taxonomy" id="6689"/>
    <lineage>
        <taxon>Eukaryota</taxon>
        <taxon>Metazoa</taxon>
        <taxon>Ecdysozoa</taxon>
        <taxon>Arthropoda</taxon>
        <taxon>Crustacea</taxon>
        <taxon>Multicrustacea</taxon>
        <taxon>Malacostraca</taxon>
        <taxon>Eumalacostraca</taxon>
        <taxon>Eucarida</taxon>
        <taxon>Decapoda</taxon>
        <taxon>Dendrobranchiata</taxon>
        <taxon>Penaeoidea</taxon>
        <taxon>Penaeidae</taxon>
        <taxon>Penaeus</taxon>
    </lineage>
</organism>
<dbReference type="OrthoDB" id="6352750at2759"/>
<feature type="region of interest" description="Disordered" evidence="1">
    <location>
        <begin position="204"/>
        <end position="297"/>
    </location>
</feature>
<name>A0A423SS20_PENVA</name>
<dbReference type="Proteomes" id="UP000283509">
    <property type="component" value="Unassembled WGS sequence"/>
</dbReference>
<feature type="compositionally biased region" description="Acidic residues" evidence="1">
    <location>
        <begin position="232"/>
        <end position="242"/>
    </location>
</feature>
<sequence>MLFLDQPETSRIREGHFSRFEDEGEEKSLATARGGRHRGAGSTTVSERASSPERRECRALFTVAKRGQHWADDGPYASLARKLPSLMTRSEGTGETTFFRGTRLDLMGGEVPYVPCKVRPYNASDLASCRAARSSRGKKTWIAFVSDSNGRQKVHSFLYFLPRDLEYTFFLGDKQITRQDFIIAVYYHRHRPLTFDVFGRKRDTKGKQKEDKEKEEEEEDEEEEDKEVKKEEDEEEDKEDEEKEVKKEEDEEKEDKKDEEEVKEDKKEEGEDEDPTSDSPAGEDLSANPFDSFDYPGNSSQADFSIFGLRDSEVPLEAYDLRLTLVWAPLGSRATPPTMKERIRVTRLEEWAGQEVIPDVIVLGFGKWLMLQKENLNELVPYTEAASLLRPLVAPLVRLAARTNVLWWHQSRYRWFNFETENHTPGYTNRKKFWEQELYMNQFRDGVPFIDAWLWEAHLRHTGIWQWDSTVPFNLANFQECLNLRKYGVVEEKVYTGRWWHCRDAHHSSYETNFDEIQMLLNLLCNSYVAHDQPYCCSGS</sequence>
<dbReference type="AlphaFoldDB" id="A0A423SS20"/>
<protein>
    <submittedName>
        <fullName evidence="2">Uncharacterized protein</fullName>
    </submittedName>
</protein>
<comment type="caution">
    <text evidence="2">The sequence shown here is derived from an EMBL/GenBank/DDBJ whole genome shotgun (WGS) entry which is preliminary data.</text>
</comment>
<reference evidence="2 3" key="1">
    <citation type="submission" date="2018-04" db="EMBL/GenBank/DDBJ databases">
        <authorList>
            <person name="Zhang X."/>
            <person name="Yuan J."/>
            <person name="Li F."/>
            <person name="Xiang J."/>
        </authorList>
    </citation>
    <scope>NUCLEOTIDE SEQUENCE [LARGE SCALE GENOMIC DNA]</scope>
    <source>
        <tissue evidence="2">Muscle</tissue>
    </source>
</reference>
<feature type="compositionally biased region" description="Basic and acidic residues" evidence="1">
    <location>
        <begin position="8"/>
        <end position="21"/>
    </location>
</feature>
<evidence type="ECO:0000313" key="3">
    <source>
        <dbReference type="Proteomes" id="UP000283509"/>
    </source>
</evidence>